<dbReference type="PANTHER" id="PTHR30093">
    <property type="entry name" value="GENERAL SECRETION PATHWAY PROTEIN G"/>
    <property type="match status" value="1"/>
</dbReference>
<comment type="caution">
    <text evidence="3">The sequence shown here is derived from an EMBL/GenBank/DDBJ whole genome shotgun (WGS) entry which is preliminary data.</text>
</comment>
<dbReference type="OrthoDB" id="285651at2"/>
<dbReference type="Pfam" id="PF07596">
    <property type="entry name" value="SBP_bac_10"/>
    <property type="match status" value="1"/>
</dbReference>
<evidence type="ECO:0000259" key="2">
    <source>
        <dbReference type="Pfam" id="PF07596"/>
    </source>
</evidence>
<dbReference type="AlphaFoldDB" id="A0A2S8GD55"/>
<name>A0A2S8GD55_9BACT</name>
<evidence type="ECO:0000313" key="3">
    <source>
        <dbReference type="EMBL" id="PQO42398.1"/>
    </source>
</evidence>
<reference evidence="3 4" key="1">
    <citation type="submission" date="2018-02" db="EMBL/GenBank/DDBJ databases">
        <title>Comparative genomes isolates from brazilian mangrove.</title>
        <authorList>
            <person name="Araujo J.E."/>
            <person name="Taketani R.G."/>
            <person name="Silva M.C.P."/>
            <person name="Loureco M.V."/>
            <person name="Andreote F.D."/>
        </authorList>
    </citation>
    <scope>NUCLEOTIDE SEQUENCE [LARGE SCALE GENOMIC DNA]</scope>
    <source>
        <strain evidence="3 4">Nap-Phe MGV</strain>
    </source>
</reference>
<dbReference type="Proteomes" id="UP000237819">
    <property type="component" value="Unassembled WGS sequence"/>
</dbReference>
<sequence length="269" mass="29727">MSGKAFVVTMAVATVTVFFGISIGFVFLQLSSQARQVECENNLKQIALAIHNYHDTFGQLPSAQLIGHSWRVRLGPFREQSSFFDQYRFDEAWDGEWNRNLEIQPEPDKVGKLGGGVDETGIRYAKAYYLWQCPSDRESESPHTNYLMPVGPGAIGLPGQGRKLADITDDHSTTILIAETASRDIEWLQPKDLDVETMSFQINDPDSPSISSHHPGGALVVFCDGTVGFLSSDLPPEVVKAMITIDGGEIIEKDEDAPGGYRLSEFRTN</sequence>
<proteinExistence type="predicted"/>
<dbReference type="NCBIfam" id="TIGR04294">
    <property type="entry name" value="pre_pil_HX9DG"/>
    <property type="match status" value="1"/>
</dbReference>
<protein>
    <recommendedName>
        <fullName evidence="2">DUF1559 domain-containing protein</fullName>
    </recommendedName>
</protein>
<evidence type="ECO:0000256" key="1">
    <source>
        <dbReference type="SAM" id="Phobius"/>
    </source>
</evidence>
<dbReference type="RefSeq" id="WP_105338977.1">
    <property type="nucleotide sequence ID" value="NZ_PUHZ01000025.1"/>
</dbReference>
<dbReference type="InterPro" id="IPR011453">
    <property type="entry name" value="DUF1559"/>
</dbReference>
<evidence type="ECO:0000313" key="4">
    <source>
        <dbReference type="Proteomes" id="UP000237819"/>
    </source>
</evidence>
<feature type="transmembrane region" description="Helical" evidence="1">
    <location>
        <begin position="6"/>
        <end position="28"/>
    </location>
</feature>
<dbReference type="PANTHER" id="PTHR30093:SF2">
    <property type="entry name" value="TYPE II SECRETION SYSTEM PROTEIN H"/>
    <property type="match status" value="1"/>
</dbReference>
<keyword evidence="1" id="KW-0812">Transmembrane</keyword>
<dbReference type="InterPro" id="IPR027558">
    <property type="entry name" value="Pre_pil_HX9DG_C"/>
</dbReference>
<keyword evidence="1" id="KW-1133">Transmembrane helix</keyword>
<feature type="domain" description="DUF1559" evidence="2">
    <location>
        <begin position="34"/>
        <end position="180"/>
    </location>
</feature>
<gene>
    <name evidence="3" type="ORF">C5Y93_29140</name>
</gene>
<dbReference type="EMBL" id="PUHZ01000025">
    <property type="protein sequence ID" value="PQO42398.1"/>
    <property type="molecule type" value="Genomic_DNA"/>
</dbReference>
<keyword evidence="1" id="KW-0472">Membrane</keyword>
<accession>A0A2S8GD55</accession>
<organism evidence="3 4">
    <name type="scientific">Blastopirellula marina</name>
    <dbReference type="NCBI Taxonomy" id="124"/>
    <lineage>
        <taxon>Bacteria</taxon>
        <taxon>Pseudomonadati</taxon>
        <taxon>Planctomycetota</taxon>
        <taxon>Planctomycetia</taxon>
        <taxon>Pirellulales</taxon>
        <taxon>Pirellulaceae</taxon>
        <taxon>Blastopirellula</taxon>
    </lineage>
</organism>